<comment type="caution">
    <text evidence="2">The sequence shown here is derived from an EMBL/GenBank/DDBJ whole genome shotgun (WGS) entry which is preliminary data.</text>
</comment>
<dbReference type="RefSeq" id="WP_267615128.1">
    <property type="nucleotide sequence ID" value="NZ_JAOVZQ010000002.1"/>
</dbReference>
<gene>
    <name evidence="2" type="ORF">OEG82_23965</name>
</gene>
<name>A0ABT3YMT7_9HYPH</name>
<keyword evidence="3" id="KW-1185">Reference proteome</keyword>
<dbReference type="Proteomes" id="UP001081283">
    <property type="component" value="Unassembled WGS sequence"/>
</dbReference>
<dbReference type="InterPro" id="IPR058713">
    <property type="entry name" value="DMF_alpha_dom"/>
</dbReference>
<organism evidence="2 3">
    <name type="scientific">Hoeflea ulvae</name>
    <dbReference type="NCBI Taxonomy" id="2983764"/>
    <lineage>
        <taxon>Bacteria</taxon>
        <taxon>Pseudomonadati</taxon>
        <taxon>Pseudomonadota</taxon>
        <taxon>Alphaproteobacteria</taxon>
        <taxon>Hyphomicrobiales</taxon>
        <taxon>Rhizobiaceae</taxon>
        <taxon>Hoeflea</taxon>
    </lineage>
</organism>
<protein>
    <recommendedName>
        <fullName evidence="1">N,N-dimethylformamidase alpha subunit domain-containing protein</fullName>
    </recommendedName>
</protein>
<evidence type="ECO:0000313" key="3">
    <source>
        <dbReference type="Proteomes" id="UP001081283"/>
    </source>
</evidence>
<evidence type="ECO:0000313" key="2">
    <source>
        <dbReference type="EMBL" id="MCY0097035.1"/>
    </source>
</evidence>
<sequence>MARYQLTEEDLPFAREFMAAPIGYHSPGLQRVLNRMRGPHGSFKYVLVVKERYGLWQLGRLPARRGAKIELVAGITYTDLIDAERDIFKRRWRDLTGQNLDPYLSQST</sequence>
<evidence type="ECO:0000259" key="1">
    <source>
        <dbReference type="Pfam" id="PF26354"/>
    </source>
</evidence>
<accession>A0ABT3YMT7</accession>
<feature type="domain" description="N,N-dimethylformamidase alpha subunit" evidence="1">
    <location>
        <begin position="15"/>
        <end position="96"/>
    </location>
</feature>
<dbReference type="Pfam" id="PF26354">
    <property type="entry name" value="DMF_alpha"/>
    <property type="match status" value="1"/>
</dbReference>
<reference evidence="2" key="1">
    <citation type="submission" date="2022-10" db="EMBL/GenBank/DDBJ databases">
        <title>Hoeflea sp. J2-29, isolated from marine algae.</title>
        <authorList>
            <person name="Kristyanto S."/>
            <person name="Kim J.M."/>
            <person name="Jeon C.O."/>
        </authorList>
    </citation>
    <scope>NUCLEOTIDE SEQUENCE</scope>
    <source>
        <strain evidence="2">J2-29</strain>
    </source>
</reference>
<dbReference type="EMBL" id="JAOVZQ010000002">
    <property type="protein sequence ID" value="MCY0097035.1"/>
    <property type="molecule type" value="Genomic_DNA"/>
</dbReference>
<proteinExistence type="predicted"/>